<dbReference type="Gene3D" id="3.40.140.10">
    <property type="entry name" value="Cytidine Deaminase, domain 2"/>
    <property type="match status" value="1"/>
</dbReference>
<organism evidence="10 11">
    <name type="scientific">Thraustotheca clavata</name>
    <dbReference type="NCBI Taxonomy" id="74557"/>
    <lineage>
        <taxon>Eukaryota</taxon>
        <taxon>Sar</taxon>
        <taxon>Stramenopiles</taxon>
        <taxon>Oomycota</taxon>
        <taxon>Saprolegniomycetes</taxon>
        <taxon>Saprolegniales</taxon>
        <taxon>Achlyaceae</taxon>
        <taxon>Thraustotheca</taxon>
    </lineage>
</organism>
<dbReference type="GO" id="GO:0016020">
    <property type="term" value="C:membrane"/>
    <property type="evidence" value="ECO:0007669"/>
    <property type="project" value="TreeGrafter"/>
</dbReference>
<keyword evidence="7" id="KW-0862">Zinc</keyword>
<dbReference type="PANTHER" id="PTHR12947">
    <property type="entry name" value="AMSH-LIKE PROTEASE"/>
    <property type="match status" value="1"/>
</dbReference>
<dbReference type="GO" id="GO:0005768">
    <property type="term" value="C:endosome"/>
    <property type="evidence" value="ECO:0007669"/>
    <property type="project" value="TreeGrafter"/>
</dbReference>
<keyword evidence="6" id="KW-0378">Hydrolase</keyword>
<dbReference type="InterPro" id="IPR044098">
    <property type="entry name" value="STAMBP/STALP-like_MPN"/>
</dbReference>
<feature type="domain" description="MPN" evidence="9">
    <location>
        <begin position="248"/>
        <end position="381"/>
    </location>
</feature>
<keyword evidence="3 10" id="KW-0645">Protease</keyword>
<protein>
    <submittedName>
        <fullName evidence="10">Metalloprotease family M67C</fullName>
    </submittedName>
</protein>
<evidence type="ECO:0000256" key="1">
    <source>
        <dbReference type="ARBA" id="ARBA00001947"/>
    </source>
</evidence>
<evidence type="ECO:0000256" key="7">
    <source>
        <dbReference type="ARBA" id="ARBA00022833"/>
    </source>
</evidence>
<evidence type="ECO:0000256" key="5">
    <source>
        <dbReference type="ARBA" id="ARBA00022786"/>
    </source>
</evidence>
<keyword evidence="11" id="KW-1185">Reference proteome</keyword>
<dbReference type="OrthoDB" id="3640at2759"/>
<name>A0A1W0A108_9STRA</name>
<dbReference type="STRING" id="74557.A0A1W0A108"/>
<evidence type="ECO:0000313" key="10">
    <source>
        <dbReference type="EMBL" id="OQS03948.1"/>
    </source>
</evidence>
<dbReference type="PANTHER" id="PTHR12947:SF13">
    <property type="entry name" value="FI19924P1"/>
    <property type="match status" value="1"/>
</dbReference>
<evidence type="ECO:0000256" key="6">
    <source>
        <dbReference type="ARBA" id="ARBA00022801"/>
    </source>
</evidence>
<dbReference type="GO" id="GO:0140492">
    <property type="term" value="F:metal-dependent deubiquitinase activity"/>
    <property type="evidence" value="ECO:0007669"/>
    <property type="project" value="InterPro"/>
</dbReference>
<comment type="cofactor">
    <cofactor evidence="1">
        <name>Zn(2+)</name>
        <dbReference type="ChEBI" id="CHEBI:29105"/>
    </cofactor>
</comment>
<dbReference type="InterPro" id="IPR037518">
    <property type="entry name" value="MPN"/>
</dbReference>
<comment type="caution">
    <text evidence="10">The sequence shown here is derived from an EMBL/GenBank/DDBJ whole genome shotgun (WGS) entry which is preliminary data.</text>
</comment>
<evidence type="ECO:0000256" key="2">
    <source>
        <dbReference type="ARBA" id="ARBA00010981"/>
    </source>
</evidence>
<evidence type="ECO:0000256" key="4">
    <source>
        <dbReference type="ARBA" id="ARBA00022723"/>
    </source>
</evidence>
<dbReference type="EMBL" id="JNBS01000711">
    <property type="protein sequence ID" value="OQS03948.1"/>
    <property type="molecule type" value="Genomic_DNA"/>
</dbReference>
<evidence type="ECO:0000313" key="11">
    <source>
        <dbReference type="Proteomes" id="UP000243217"/>
    </source>
</evidence>
<dbReference type="GO" id="GO:0061578">
    <property type="term" value="F:K63-linked deubiquitinase activity"/>
    <property type="evidence" value="ECO:0007669"/>
    <property type="project" value="InterPro"/>
</dbReference>
<dbReference type="Pfam" id="PF01398">
    <property type="entry name" value="JAB"/>
    <property type="match status" value="1"/>
</dbReference>
<evidence type="ECO:0000256" key="8">
    <source>
        <dbReference type="ARBA" id="ARBA00023049"/>
    </source>
</evidence>
<dbReference type="AlphaFoldDB" id="A0A1W0A108"/>
<dbReference type="Gene3D" id="1.20.58.80">
    <property type="entry name" value="Phosphotransferase system, lactose/cellobiose-type IIA subunit"/>
    <property type="match status" value="1"/>
</dbReference>
<dbReference type="GO" id="GO:0006508">
    <property type="term" value="P:proteolysis"/>
    <property type="evidence" value="ECO:0007669"/>
    <property type="project" value="UniProtKB-KW"/>
</dbReference>
<evidence type="ECO:0000256" key="3">
    <source>
        <dbReference type="ARBA" id="ARBA00022670"/>
    </source>
</evidence>
<sequence length="810" mass="93660">MSFSKDTMESEHLRQAEERVAVRREELKKACVVSEIKNSDSIEKSFRQAHVIYQQCRQYVIQRDYDHAYKYLWLLVILYKDRIPKHKDYNLLKYRREKARLDEKCGQATDLLNRILDGMLQEELAQLKQTHEDEEFILNHEDHESAIVSSPVKAKSVEGLSLEARLSALKALGTQTSPSHETITDNRLRANAMNALKTSRYIAPRPVELQKITPPPVHSHYCSYPSLEARRKSIENKTMLLKEETRQLSIPTMLVQEFIRIADPNTRKHPYGIETCGILAGTLKNQLLTITTLIIPKQTGSSDTCTMTHEEELFEYCIVHDLLTLGWIHTHPSQTCFLSSVDIHTQCGFQSMLPEAIAIVVAPRDMNKSIGVFRLTQPHGMELIQNCNLTGFHEHPTNFDIYSDAIQITWEPNQRAQIEIIRRNWHKKHQNSEECKLHDHHTIMGSISIKEDDYIRIFMCPYAAFRSLSAVAIVMSSGDCPTHMAAVRHLRRRSSMLPRRKTGNKSLLDGVLEIEENERLRTLSFESNEDSQKEQNLTPFKMLHHVRSDVPTTPLLIPNCPVPESPNVFSLISANSQDTSKNDQCEWMHENVIQCLELSLPQSTTDSMKAVDHVNTIQDTENKGIPCKNDDTFMISTMKEEEDLIYCNGSNVFDYDDDAPLSQSIKPKCRVKWKREEVKFLKKMIKEHGLEWSIILLAGQQLCQFHPSRTTLALKKQYLTMIQTPMRRTPKQDIIVTFENNEPFTCTVRVSMKMYKIKRFVHNEYHVKETLEKLTLTLYDNPTEKIDDFASVREYMTTEDTVHFQVNLNT</sequence>
<accession>A0A1W0A108</accession>
<dbReference type="InterPro" id="IPR000555">
    <property type="entry name" value="JAMM/MPN+_dom"/>
</dbReference>
<reference evidence="10 11" key="1">
    <citation type="journal article" date="2014" name="Genome Biol. Evol.">
        <title>The secreted proteins of Achlya hypogyna and Thraustotheca clavata identify the ancestral oomycete secretome and reveal gene acquisitions by horizontal gene transfer.</title>
        <authorList>
            <person name="Misner I."/>
            <person name="Blouin N."/>
            <person name="Leonard G."/>
            <person name="Richards T.A."/>
            <person name="Lane C.E."/>
        </authorList>
    </citation>
    <scope>NUCLEOTIDE SEQUENCE [LARGE SCALE GENOMIC DNA]</scope>
    <source>
        <strain evidence="10 11">ATCC 34112</strain>
    </source>
</reference>
<dbReference type="GO" id="GO:0046872">
    <property type="term" value="F:metal ion binding"/>
    <property type="evidence" value="ECO:0007669"/>
    <property type="project" value="UniProtKB-KW"/>
</dbReference>
<keyword evidence="8 10" id="KW-0482">Metalloprotease</keyword>
<keyword evidence="5" id="KW-0833">Ubl conjugation pathway</keyword>
<dbReference type="GO" id="GO:0070536">
    <property type="term" value="P:protein K63-linked deubiquitination"/>
    <property type="evidence" value="ECO:0007669"/>
    <property type="project" value="InterPro"/>
</dbReference>
<dbReference type="CDD" id="cd08066">
    <property type="entry name" value="MPN_AMSH_like"/>
    <property type="match status" value="1"/>
</dbReference>
<dbReference type="SMART" id="SM00232">
    <property type="entry name" value="JAB_MPN"/>
    <property type="match status" value="1"/>
</dbReference>
<comment type="similarity">
    <text evidence="2">Belongs to the peptidase M67C family.</text>
</comment>
<evidence type="ECO:0000259" key="9">
    <source>
        <dbReference type="PROSITE" id="PS50249"/>
    </source>
</evidence>
<proteinExistence type="inferred from homology"/>
<gene>
    <name evidence="10" type="ORF">THRCLA_03765</name>
</gene>
<dbReference type="Proteomes" id="UP000243217">
    <property type="component" value="Unassembled WGS sequence"/>
</dbReference>
<keyword evidence="4" id="KW-0479">Metal-binding</keyword>
<dbReference type="PROSITE" id="PS50249">
    <property type="entry name" value="MPN"/>
    <property type="match status" value="1"/>
</dbReference>
<dbReference type="SUPFAM" id="SSF102712">
    <property type="entry name" value="JAB1/MPN domain"/>
    <property type="match status" value="1"/>
</dbReference>